<dbReference type="AlphaFoldDB" id="A0A0B6YRP9"/>
<accession>A0A0B6YRP9</accession>
<name>A0A0B6YRP9_9EUPU</name>
<evidence type="ECO:0000313" key="2">
    <source>
        <dbReference type="EMBL" id="CEK58190.1"/>
    </source>
</evidence>
<sequence length="60" mass="6853">MTFPQITILLSHFMYTSSDLTASHPYDYHIRLDVYASKDGIWKSARGMCGQHSEVTSQDN</sequence>
<proteinExistence type="predicted"/>
<keyword evidence="1" id="KW-0732">Signal</keyword>
<reference evidence="2" key="1">
    <citation type="submission" date="2014-12" db="EMBL/GenBank/DDBJ databases">
        <title>Insight into the proteome of Arion vulgaris.</title>
        <authorList>
            <person name="Aradska J."/>
            <person name="Bulat T."/>
            <person name="Smidak R."/>
            <person name="Sarate P."/>
            <person name="Gangsoo J."/>
            <person name="Sialana F."/>
            <person name="Bilban M."/>
            <person name="Lubec G."/>
        </authorList>
    </citation>
    <scope>NUCLEOTIDE SEQUENCE</scope>
    <source>
        <tissue evidence="2">Skin</tissue>
    </source>
</reference>
<gene>
    <name evidence="2" type="primary">ORF32270</name>
</gene>
<organism evidence="2">
    <name type="scientific">Arion vulgaris</name>
    <dbReference type="NCBI Taxonomy" id="1028688"/>
    <lineage>
        <taxon>Eukaryota</taxon>
        <taxon>Metazoa</taxon>
        <taxon>Spiralia</taxon>
        <taxon>Lophotrochozoa</taxon>
        <taxon>Mollusca</taxon>
        <taxon>Gastropoda</taxon>
        <taxon>Heterobranchia</taxon>
        <taxon>Euthyneura</taxon>
        <taxon>Panpulmonata</taxon>
        <taxon>Eupulmonata</taxon>
        <taxon>Stylommatophora</taxon>
        <taxon>Helicina</taxon>
        <taxon>Arionoidea</taxon>
        <taxon>Arionidae</taxon>
        <taxon>Arion</taxon>
    </lineage>
</organism>
<protein>
    <submittedName>
        <fullName evidence="2">Uncharacterized protein</fullName>
    </submittedName>
</protein>
<feature type="signal peptide" evidence="1">
    <location>
        <begin position="1"/>
        <end position="18"/>
    </location>
</feature>
<dbReference type="EMBL" id="HACG01011325">
    <property type="protein sequence ID" value="CEK58190.1"/>
    <property type="molecule type" value="Transcribed_RNA"/>
</dbReference>
<evidence type="ECO:0000256" key="1">
    <source>
        <dbReference type="SAM" id="SignalP"/>
    </source>
</evidence>
<feature type="chain" id="PRO_5002126533" evidence="1">
    <location>
        <begin position="19"/>
        <end position="60"/>
    </location>
</feature>
<feature type="non-terminal residue" evidence="2">
    <location>
        <position position="60"/>
    </location>
</feature>